<dbReference type="PANTHER" id="PTHR12196:SF2">
    <property type="entry name" value="DIPHTHINE--AMMONIA LIGASE"/>
    <property type="match status" value="1"/>
</dbReference>
<dbReference type="Pfam" id="PF01902">
    <property type="entry name" value="Diphthami_syn_2"/>
    <property type="match status" value="1"/>
</dbReference>
<dbReference type="Proteomes" id="UP000078046">
    <property type="component" value="Unassembled WGS sequence"/>
</dbReference>
<proteinExistence type="predicted"/>
<dbReference type="InterPro" id="IPR002761">
    <property type="entry name" value="Diphthami_syn_dom"/>
</dbReference>
<protein>
    <recommendedName>
        <fullName evidence="1">Diphthamide synthase domain-containing protein</fullName>
    </recommendedName>
</protein>
<gene>
    <name evidence="2" type="ORF">A3Q56_04103</name>
</gene>
<sequence>MSNLGRLLIRLDTAEIILDQHVLLDEMISSKLNSIIIKTSSMDIKECERKKALKRKQSSDRYRERSSMRNDIDNSLSTQYSLDSSMLGKTIEELKPTFEKINKEYQMNVCGEGGEYETFTLDCPLFKEYKIELYYKNCIKSKNMIRMDYKIKTDNKYNSWLYVNGAQLISK</sequence>
<keyword evidence="3" id="KW-1185">Reference proteome</keyword>
<evidence type="ECO:0000259" key="1">
    <source>
        <dbReference type="Pfam" id="PF01902"/>
    </source>
</evidence>
<dbReference type="EMBL" id="LWCA01000509">
    <property type="protein sequence ID" value="OAF68132.1"/>
    <property type="molecule type" value="Genomic_DNA"/>
</dbReference>
<dbReference type="OrthoDB" id="686384at2759"/>
<comment type="caution">
    <text evidence="2">The sequence shown here is derived from an EMBL/GenBank/DDBJ whole genome shotgun (WGS) entry which is preliminary data.</text>
</comment>
<dbReference type="Gene3D" id="3.90.1490.10">
    <property type="entry name" value="putative n-type atp pyrophosphatase, domain 2"/>
    <property type="match status" value="1"/>
</dbReference>
<dbReference type="InterPro" id="IPR030662">
    <property type="entry name" value="DPH6/MJ0570"/>
</dbReference>
<dbReference type="GO" id="GO:0017183">
    <property type="term" value="P:protein histidyl modification to diphthamide"/>
    <property type="evidence" value="ECO:0007669"/>
    <property type="project" value="TreeGrafter"/>
</dbReference>
<dbReference type="GO" id="GO:0017178">
    <property type="term" value="F:diphthine-ammonia ligase activity"/>
    <property type="evidence" value="ECO:0007669"/>
    <property type="project" value="TreeGrafter"/>
</dbReference>
<dbReference type="AlphaFoldDB" id="A0A177B322"/>
<organism evidence="2 3">
    <name type="scientific">Intoshia linei</name>
    <dbReference type="NCBI Taxonomy" id="1819745"/>
    <lineage>
        <taxon>Eukaryota</taxon>
        <taxon>Metazoa</taxon>
        <taxon>Spiralia</taxon>
        <taxon>Lophotrochozoa</taxon>
        <taxon>Mesozoa</taxon>
        <taxon>Orthonectida</taxon>
        <taxon>Rhopaluridae</taxon>
        <taxon>Intoshia</taxon>
    </lineage>
</organism>
<evidence type="ECO:0000313" key="3">
    <source>
        <dbReference type="Proteomes" id="UP000078046"/>
    </source>
</evidence>
<accession>A0A177B322</accession>
<reference evidence="2 3" key="1">
    <citation type="submission" date="2016-04" db="EMBL/GenBank/DDBJ databases">
        <title>The genome of Intoshia linei affirms orthonectids as highly simplified spiralians.</title>
        <authorList>
            <person name="Mikhailov K.V."/>
            <person name="Slusarev G.S."/>
            <person name="Nikitin M.A."/>
            <person name="Logacheva M.D."/>
            <person name="Penin A."/>
            <person name="Aleoshin V."/>
            <person name="Panchin Y.V."/>
        </authorList>
    </citation>
    <scope>NUCLEOTIDE SEQUENCE [LARGE SCALE GENOMIC DNA]</scope>
    <source>
        <strain evidence="2">Intl2013</strain>
        <tissue evidence="2">Whole animal</tissue>
    </source>
</reference>
<dbReference type="PANTHER" id="PTHR12196">
    <property type="entry name" value="DOMAIN OF UNKNOWN FUNCTION 71 DUF71 -CONTAINING PROTEIN"/>
    <property type="match status" value="1"/>
</dbReference>
<dbReference type="SUPFAM" id="SSF52402">
    <property type="entry name" value="Adenine nucleotide alpha hydrolases-like"/>
    <property type="match status" value="1"/>
</dbReference>
<feature type="domain" description="Diphthamide synthase" evidence="1">
    <location>
        <begin position="79"/>
        <end position="134"/>
    </location>
</feature>
<evidence type="ECO:0000313" key="2">
    <source>
        <dbReference type="EMBL" id="OAF68132.1"/>
    </source>
</evidence>
<name>A0A177B322_9BILA</name>